<evidence type="ECO:0000256" key="2">
    <source>
        <dbReference type="ARBA" id="ARBA00006914"/>
    </source>
</evidence>
<keyword evidence="13" id="KW-1185">Reference proteome</keyword>
<evidence type="ECO:0000256" key="7">
    <source>
        <dbReference type="ARBA" id="ARBA00023136"/>
    </source>
</evidence>
<evidence type="ECO:0000256" key="1">
    <source>
        <dbReference type="ARBA" id="ARBA00004370"/>
    </source>
</evidence>
<dbReference type="InterPro" id="IPR056995">
    <property type="entry name" value="PEX6_4th_dom"/>
</dbReference>
<keyword evidence="3" id="KW-0962">Peroxisome biogenesis</keyword>
<evidence type="ECO:0000259" key="11">
    <source>
        <dbReference type="SMART" id="SM00382"/>
    </source>
</evidence>
<comment type="subcellular location">
    <subcellularLocation>
        <location evidence="1">Membrane</location>
    </subcellularLocation>
</comment>
<dbReference type="PANTHER" id="PTHR23077">
    <property type="entry name" value="AAA-FAMILY ATPASE"/>
    <property type="match status" value="1"/>
</dbReference>
<dbReference type="FunFam" id="3.40.50.300:FF:000109">
    <property type="entry name" value="Peroxisomal biogenesis factor 6"/>
    <property type="match status" value="1"/>
</dbReference>
<dbReference type="GO" id="GO:0016887">
    <property type="term" value="F:ATP hydrolysis activity"/>
    <property type="evidence" value="ECO:0007669"/>
    <property type="project" value="InterPro"/>
</dbReference>
<keyword evidence="6" id="KW-0067">ATP-binding</keyword>
<name>A0A9P6TD34_9BASI</name>
<dbReference type="InterPro" id="IPR027417">
    <property type="entry name" value="P-loop_NTPase"/>
</dbReference>
<evidence type="ECO:0000256" key="6">
    <source>
        <dbReference type="ARBA" id="ARBA00022840"/>
    </source>
</evidence>
<evidence type="ECO:0000256" key="10">
    <source>
        <dbReference type="ARBA" id="ARBA00048778"/>
    </source>
</evidence>
<dbReference type="InterPro" id="IPR003593">
    <property type="entry name" value="AAA+_ATPase"/>
</dbReference>
<dbReference type="GO" id="GO:0016558">
    <property type="term" value="P:protein import into peroxisome matrix"/>
    <property type="evidence" value="ECO:0007669"/>
    <property type="project" value="TreeGrafter"/>
</dbReference>
<dbReference type="OrthoDB" id="5553750at2759"/>
<dbReference type="SUPFAM" id="SSF52540">
    <property type="entry name" value="P-loop containing nucleoside triphosphate hydrolases"/>
    <property type="match status" value="2"/>
</dbReference>
<protein>
    <recommendedName>
        <fullName evidence="8">Peroxisomal ATPase PEX6</fullName>
    </recommendedName>
    <alternativeName>
        <fullName evidence="9">Peroxin-6</fullName>
    </alternativeName>
</protein>
<accession>A0A9P6TD34</accession>
<dbReference type="Proteomes" id="UP000886653">
    <property type="component" value="Unassembled WGS sequence"/>
</dbReference>
<reference evidence="12" key="1">
    <citation type="submission" date="2013-11" db="EMBL/GenBank/DDBJ databases">
        <title>Genome sequence of the fusiform rust pathogen reveals effectors for host alternation and coevolution with pine.</title>
        <authorList>
            <consortium name="DOE Joint Genome Institute"/>
            <person name="Smith K."/>
            <person name="Pendleton A."/>
            <person name="Kubisiak T."/>
            <person name="Anderson C."/>
            <person name="Salamov A."/>
            <person name="Aerts A."/>
            <person name="Riley R."/>
            <person name="Clum A."/>
            <person name="Lindquist E."/>
            <person name="Ence D."/>
            <person name="Campbell M."/>
            <person name="Kronenberg Z."/>
            <person name="Feau N."/>
            <person name="Dhillon B."/>
            <person name="Hamelin R."/>
            <person name="Burleigh J."/>
            <person name="Smith J."/>
            <person name="Yandell M."/>
            <person name="Nelson C."/>
            <person name="Grigoriev I."/>
            <person name="Davis J."/>
        </authorList>
    </citation>
    <scope>NUCLEOTIDE SEQUENCE</scope>
    <source>
        <strain evidence="12">G11</strain>
    </source>
</reference>
<feature type="domain" description="AAA+ ATPase" evidence="11">
    <location>
        <begin position="446"/>
        <end position="580"/>
    </location>
</feature>
<gene>
    <name evidence="12" type="ORF">CROQUDRAFT_106465</name>
</gene>
<dbReference type="Pfam" id="PF23315">
    <property type="entry name" value="PEX6_4th"/>
    <property type="match status" value="1"/>
</dbReference>
<dbReference type="GO" id="GO:0005778">
    <property type="term" value="C:peroxisomal membrane"/>
    <property type="evidence" value="ECO:0007669"/>
    <property type="project" value="TreeGrafter"/>
</dbReference>
<evidence type="ECO:0000256" key="5">
    <source>
        <dbReference type="ARBA" id="ARBA00022801"/>
    </source>
</evidence>
<evidence type="ECO:0000256" key="3">
    <source>
        <dbReference type="ARBA" id="ARBA00022593"/>
    </source>
</evidence>
<keyword evidence="4" id="KW-0547">Nucleotide-binding</keyword>
<keyword evidence="7" id="KW-0472">Membrane</keyword>
<dbReference type="AlphaFoldDB" id="A0A9P6TD34"/>
<dbReference type="GO" id="GO:0005829">
    <property type="term" value="C:cytosol"/>
    <property type="evidence" value="ECO:0007669"/>
    <property type="project" value="TreeGrafter"/>
</dbReference>
<comment type="similarity">
    <text evidence="2">Belongs to the AAA ATPase family.</text>
</comment>
<dbReference type="Gene3D" id="1.10.8.60">
    <property type="match status" value="1"/>
</dbReference>
<evidence type="ECO:0000256" key="9">
    <source>
        <dbReference type="ARBA" id="ARBA00034920"/>
    </source>
</evidence>
<dbReference type="Pfam" id="PF00004">
    <property type="entry name" value="AAA"/>
    <property type="match status" value="2"/>
</dbReference>
<dbReference type="PANTHER" id="PTHR23077:SF9">
    <property type="entry name" value="PEROXISOMAL ATPASE PEX6"/>
    <property type="match status" value="1"/>
</dbReference>
<dbReference type="InterPro" id="IPR003959">
    <property type="entry name" value="ATPase_AAA_core"/>
</dbReference>
<dbReference type="InterPro" id="IPR050168">
    <property type="entry name" value="AAA_ATPase_domain"/>
</dbReference>
<dbReference type="GO" id="GO:0005524">
    <property type="term" value="F:ATP binding"/>
    <property type="evidence" value="ECO:0007669"/>
    <property type="project" value="UniProtKB-KW"/>
</dbReference>
<evidence type="ECO:0000313" key="12">
    <source>
        <dbReference type="EMBL" id="KAG0147399.1"/>
    </source>
</evidence>
<dbReference type="SMART" id="SM00382">
    <property type="entry name" value="AAA"/>
    <property type="match status" value="2"/>
</dbReference>
<organism evidence="12 13">
    <name type="scientific">Cronartium quercuum f. sp. fusiforme G11</name>
    <dbReference type="NCBI Taxonomy" id="708437"/>
    <lineage>
        <taxon>Eukaryota</taxon>
        <taxon>Fungi</taxon>
        <taxon>Dikarya</taxon>
        <taxon>Basidiomycota</taxon>
        <taxon>Pucciniomycotina</taxon>
        <taxon>Pucciniomycetes</taxon>
        <taxon>Pucciniales</taxon>
        <taxon>Coleosporiaceae</taxon>
        <taxon>Cronartium</taxon>
    </lineage>
</organism>
<proteinExistence type="inferred from homology"/>
<comment type="catalytic activity">
    <reaction evidence="10">
        <text>ATP + H2O = ADP + phosphate + H(+)</text>
        <dbReference type="Rhea" id="RHEA:13065"/>
        <dbReference type="ChEBI" id="CHEBI:15377"/>
        <dbReference type="ChEBI" id="CHEBI:15378"/>
        <dbReference type="ChEBI" id="CHEBI:30616"/>
        <dbReference type="ChEBI" id="CHEBI:43474"/>
        <dbReference type="ChEBI" id="CHEBI:456216"/>
    </reaction>
    <physiologicalReaction direction="left-to-right" evidence="10">
        <dbReference type="Rhea" id="RHEA:13066"/>
    </physiologicalReaction>
</comment>
<dbReference type="EMBL" id="MU167248">
    <property type="protein sequence ID" value="KAG0147399.1"/>
    <property type="molecule type" value="Genomic_DNA"/>
</dbReference>
<evidence type="ECO:0000313" key="13">
    <source>
        <dbReference type="Proteomes" id="UP000886653"/>
    </source>
</evidence>
<evidence type="ECO:0000256" key="4">
    <source>
        <dbReference type="ARBA" id="ARBA00022741"/>
    </source>
</evidence>
<evidence type="ECO:0000256" key="8">
    <source>
        <dbReference type="ARBA" id="ARBA00034811"/>
    </source>
</evidence>
<dbReference type="Gene3D" id="3.40.50.300">
    <property type="entry name" value="P-loop containing nucleotide triphosphate hydrolases"/>
    <property type="match status" value="2"/>
</dbReference>
<sequence length="1004" mass="109322">MRLIQLKPTRSDICSQSIKVSIEFWNSIFKSDNNNYHFVSLYPPDRFHSSPPLILKLEYDNRSLILPPFECPTWVYDHFNFNLNYLNPIQLEFNPIQLISLQSVILQANNSESFQFAQSNPNQLRHQLSNLIILRSNFYYHHQQLYSFQIILTNPVNQGTFDLHSTLLTLLAPHSQTQTQSQIQLEIEPDFLAQSTLTTTLHHSLLRPFPHPTILDPIHAIVRTPSLTSLGVCTSDWVFLAPSASDPPIRVLCLSNTDDPSLPLDGLWLSPLLLHAHPHPSFVLTPANPPLFPIIRSLTLARLPSPHPALKQLQPVFLTALARHFRQKSRILKLGDLVPVPIDPRLARFVEPSESPEDLELQLGPPQTVIYFKVTQLEVLPEENANLGARLDPATTKLIQTGLAPSTLVPDLSHALGLPGLPPSAPTKLEQTLSDIFAATLARPKLPRTILLNGPRGVGKATAVARATAAAGFQLCEISAFSLLADSEPRTAAAIESTLERAHAAAPVVLLIRHVEALGRRSQTVEDGGREPATVRVFANALKSLSEQVVMVVGTTTDREKLSPALESLFKRSLELLAPTSEARDTILNNLFARDNLGPGVAQLLHSGTASLVAKDLVAIATYSRAAAVRRTLSSRTTVSDIAGAGGVVLCTQDVSHALARARTAYTASLGAPTIPDVRWEDIGGLSSVREAVLETLTLPLSRPELFATGLRRRSGILLFGPPGTGKTLVAKAVATSVGLNFISVKGPELLDMYIGESESKVRGVFERARSSKPCVIFFDELDSLAPRRGNQSDSGGVMDRIVSQLLAELDSIGEQVYVLGATNRPDLLEPALLRPGRFEKLVYLGGLPNGKARVEVVKALTRKMKLALDVDLAEVVDSLAKGVVVTGADLYSVCAEGMTRAMTKLATRAEEKAIEAGTSVGVWLEKHRDELELVIGQEELLGAAKDWVGSVSEAEMEHYRAAQIKFTREGCLLGSADVNSSSLIPIVNGLKGKGKGKAIYEDE</sequence>
<feature type="domain" description="AAA+ ATPase" evidence="11">
    <location>
        <begin position="713"/>
        <end position="850"/>
    </location>
</feature>
<comment type="caution">
    <text evidence="12">The sequence shown here is derived from an EMBL/GenBank/DDBJ whole genome shotgun (WGS) entry which is preliminary data.</text>
</comment>
<keyword evidence="5" id="KW-0378">Hydrolase</keyword>